<evidence type="ECO:0000259" key="6">
    <source>
        <dbReference type="PROSITE" id="PS50850"/>
    </source>
</evidence>
<keyword evidence="8" id="KW-1185">Reference proteome</keyword>
<comment type="subcellular location">
    <subcellularLocation>
        <location evidence="1">Membrane</location>
        <topology evidence="1">Multi-pass membrane protein</topology>
    </subcellularLocation>
</comment>
<dbReference type="Gene3D" id="1.20.1250.20">
    <property type="entry name" value="MFS general substrate transporter like domains"/>
    <property type="match status" value="1"/>
</dbReference>
<accession>A0A6L2PL43</accession>
<dbReference type="PROSITE" id="PS50850">
    <property type="entry name" value="MFS"/>
    <property type="match status" value="1"/>
</dbReference>
<dbReference type="PANTHER" id="PTHR48021:SF7">
    <property type="entry name" value="RH09188P"/>
    <property type="match status" value="1"/>
</dbReference>
<dbReference type="EMBL" id="BLKM01008356">
    <property type="protein sequence ID" value="GFG33279.1"/>
    <property type="molecule type" value="Genomic_DNA"/>
</dbReference>
<dbReference type="InParanoid" id="A0A6L2PL43"/>
<dbReference type="OrthoDB" id="4142200at2759"/>
<evidence type="ECO:0000313" key="8">
    <source>
        <dbReference type="Proteomes" id="UP000502823"/>
    </source>
</evidence>
<feature type="transmembrane region" description="Helical" evidence="5">
    <location>
        <begin position="21"/>
        <end position="38"/>
    </location>
</feature>
<dbReference type="InterPro" id="IPR050549">
    <property type="entry name" value="MFS_Trehalose_Transporter"/>
</dbReference>
<dbReference type="PANTHER" id="PTHR48021">
    <property type="match status" value="1"/>
</dbReference>
<keyword evidence="2 5" id="KW-0812">Transmembrane</keyword>
<reference evidence="8" key="1">
    <citation type="submission" date="2020-01" db="EMBL/GenBank/DDBJ databases">
        <title>Draft genome sequence of the Termite Coptotermes fromosanus.</title>
        <authorList>
            <person name="Itakura S."/>
            <person name="Yosikawa Y."/>
            <person name="Umezawa K."/>
        </authorList>
    </citation>
    <scope>NUCLEOTIDE SEQUENCE [LARGE SCALE GENOMIC DNA]</scope>
</reference>
<dbReference type="GO" id="GO:0022857">
    <property type="term" value="F:transmembrane transporter activity"/>
    <property type="evidence" value="ECO:0007669"/>
    <property type="project" value="InterPro"/>
</dbReference>
<dbReference type="InterPro" id="IPR005829">
    <property type="entry name" value="Sugar_transporter_CS"/>
</dbReference>
<evidence type="ECO:0000313" key="7">
    <source>
        <dbReference type="EMBL" id="GFG33279.1"/>
    </source>
</evidence>
<evidence type="ECO:0000256" key="3">
    <source>
        <dbReference type="ARBA" id="ARBA00022989"/>
    </source>
</evidence>
<comment type="caution">
    <text evidence="7">The sequence shown here is derived from an EMBL/GenBank/DDBJ whole genome shotgun (WGS) entry which is preliminary data.</text>
</comment>
<dbReference type="SUPFAM" id="SSF103473">
    <property type="entry name" value="MFS general substrate transporter"/>
    <property type="match status" value="1"/>
</dbReference>
<gene>
    <name evidence="7" type="ORF">Cfor_09958</name>
</gene>
<feature type="transmembrane region" description="Helical" evidence="5">
    <location>
        <begin position="76"/>
        <end position="98"/>
    </location>
</feature>
<feature type="transmembrane region" description="Helical" evidence="5">
    <location>
        <begin position="197"/>
        <end position="220"/>
    </location>
</feature>
<feature type="transmembrane region" description="Helical" evidence="5">
    <location>
        <begin position="266"/>
        <end position="288"/>
    </location>
</feature>
<dbReference type="Pfam" id="PF00083">
    <property type="entry name" value="Sugar_tr"/>
    <property type="match status" value="1"/>
</dbReference>
<dbReference type="GO" id="GO:0016020">
    <property type="term" value="C:membrane"/>
    <property type="evidence" value="ECO:0007669"/>
    <property type="project" value="UniProtKB-SubCell"/>
</dbReference>
<feature type="domain" description="Major facilitator superfamily (MFS) profile" evidence="6">
    <location>
        <begin position="1"/>
        <end position="394"/>
    </location>
</feature>
<feature type="non-terminal residue" evidence="7">
    <location>
        <position position="1"/>
    </location>
</feature>
<dbReference type="InterPro" id="IPR036259">
    <property type="entry name" value="MFS_trans_sf"/>
</dbReference>
<evidence type="ECO:0000256" key="5">
    <source>
        <dbReference type="SAM" id="Phobius"/>
    </source>
</evidence>
<dbReference type="InterPro" id="IPR020846">
    <property type="entry name" value="MFS_dom"/>
</dbReference>
<keyword evidence="3 5" id="KW-1133">Transmembrane helix</keyword>
<sequence>PVGCLLGGLAMDVWGRRNMNVAGNIGMATGWLLITFAHNPSMLIYGRIAEGFSRSVLATCITVLVDELAAPRYRGFIIGTMLTSVSLGIMAISSLGALVDWRTASALAALSPAINVIPLCFVHDSPTWFVRRNRMKEAERALLWLWGPGNEEQARAELDSLTARLRPKERNRQTSLLRRQITETVRNIFKPRILKPFFIIHLFNILQVPCGLGIFTYYTVDILFLTRREGTEIMDDYSTTVLVSGVRCIIVLISSFLMLRAGRRTLALISGILSSLSALCLGLILSLNTTQLSSTVSPKLVASVVFILIIMYAGSMSLGFFILPPLMIGETQPSHIRGFACGYIYTMNDFLLGGVVKMYPWMSTTLQIHGLFLFFGISCALCAIFVYLFLPETQGLTLQQIEDYFRQPNVMWITRNRYQNYRKETEGIEVATTSSTLQRNSATYRLLRRSYERINKNHEIYRVLWSPPSNADVKN</sequence>
<name>A0A6L2PL43_COPFO</name>
<feature type="transmembrane region" description="Helical" evidence="5">
    <location>
        <begin position="300"/>
        <end position="323"/>
    </location>
</feature>
<dbReference type="Proteomes" id="UP000502823">
    <property type="component" value="Unassembled WGS sequence"/>
</dbReference>
<feature type="transmembrane region" description="Helical" evidence="5">
    <location>
        <begin position="240"/>
        <end position="259"/>
    </location>
</feature>
<dbReference type="AlphaFoldDB" id="A0A6L2PL43"/>
<feature type="transmembrane region" description="Helical" evidence="5">
    <location>
        <begin position="368"/>
        <end position="390"/>
    </location>
</feature>
<keyword evidence="4 5" id="KW-0472">Membrane</keyword>
<evidence type="ECO:0000256" key="2">
    <source>
        <dbReference type="ARBA" id="ARBA00022692"/>
    </source>
</evidence>
<evidence type="ECO:0000256" key="4">
    <source>
        <dbReference type="ARBA" id="ARBA00023136"/>
    </source>
</evidence>
<feature type="transmembrane region" description="Helical" evidence="5">
    <location>
        <begin position="335"/>
        <end position="356"/>
    </location>
</feature>
<dbReference type="PROSITE" id="PS00216">
    <property type="entry name" value="SUGAR_TRANSPORT_1"/>
    <property type="match status" value="1"/>
</dbReference>
<dbReference type="InterPro" id="IPR005828">
    <property type="entry name" value="MFS_sugar_transport-like"/>
</dbReference>
<organism evidence="7 8">
    <name type="scientific">Coptotermes formosanus</name>
    <name type="common">Formosan subterranean termite</name>
    <dbReference type="NCBI Taxonomy" id="36987"/>
    <lineage>
        <taxon>Eukaryota</taxon>
        <taxon>Metazoa</taxon>
        <taxon>Ecdysozoa</taxon>
        <taxon>Arthropoda</taxon>
        <taxon>Hexapoda</taxon>
        <taxon>Insecta</taxon>
        <taxon>Pterygota</taxon>
        <taxon>Neoptera</taxon>
        <taxon>Polyneoptera</taxon>
        <taxon>Dictyoptera</taxon>
        <taxon>Blattodea</taxon>
        <taxon>Blattoidea</taxon>
        <taxon>Termitoidae</taxon>
        <taxon>Rhinotermitidae</taxon>
        <taxon>Coptotermes</taxon>
    </lineage>
</organism>
<evidence type="ECO:0000256" key="1">
    <source>
        <dbReference type="ARBA" id="ARBA00004141"/>
    </source>
</evidence>
<proteinExistence type="predicted"/>
<protein>
    <recommendedName>
        <fullName evidence="6">Major facilitator superfamily (MFS) profile domain-containing protein</fullName>
    </recommendedName>
</protein>